<dbReference type="RefSeq" id="WP_056982777.1">
    <property type="nucleotide sequence ID" value="NZ_BJVK01000027.1"/>
</dbReference>
<proteinExistence type="predicted"/>
<dbReference type="Proteomes" id="UP000321893">
    <property type="component" value="Unassembled WGS sequence"/>
</dbReference>
<reference evidence="1" key="1">
    <citation type="submission" date="2019-07" db="EMBL/GenBank/DDBJ databases">
        <title>Whole genome shotgun sequence of Lactobacillus kefiri NBRC 15888.</title>
        <authorList>
            <person name="Hosoyama A."/>
            <person name="Uohara A."/>
            <person name="Ohji S."/>
            <person name="Ichikawa N."/>
        </authorList>
    </citation>
    <scope>NUCLEOTIDE SEQUENCE [LARGE SCALE GENOMIC DNA]</scope>
    <source>
        <strain evidence="1">NBRC 15888</strain>
    </source>
</reference>
<evidence type="ECO:0000313" key="1">
    <source>
        <dbReference type="EMBL" id="GEL28939.1"/>
    </source>
</evidence>
<accession>A0A511DVR6</accession>
<dbReference type="GeneID" id="71566361"/>
<keyword evidence="2" id="KW-1185">Reference proteome</keyword>
<gene>
    <name evidence="1" type="ORF">LKE01_17590</name>
</gene>
<name>A0A511DVR6_LENKE</name>
<evidence type="ECO:0008006" key="3">
    <source>
        <dbReference type="Google" id="ProtNLM"/>
    </source>
</evidence>
<dbReference type="AlphaFoldDB" id="A0A511DVR6"/>
<comment type="caution">
    <text evidence="1">The sequence shown here is derived from an EMBL/GenBank/DDBJ whole genome shotgun (WGS) entry which is preliminary data.</text>
</comment>
<dbReference type="EMBL" id="BJVK01000027">
    <property type="protein sequence ID" value="GEL28939.1"/>
    <property type="molecule type" value="Genomic_DNA"/>
</dbReference>
<protein>
    <recommendedName>
        <fullName evidence="3">Intracellular proteinase inhibitor BsuPI domain-containing protein</fullName>
    </recommendedName>
</protein>
<sequence length="138" mass="16127">MYTEKIAYLYIENQVNHQSASSYFLIDKNQPSIELTVNWSFFNLRKGNDYFINFSIIRDGAVMVWNQQETPVDTKSMVSEPYDSMWAKYKPKISKPKVGTYQMTIELLNSKKDYVDSNTSYFEIALKDDENSSAKNDK</sequence>
<evidence type="ECO:0000313" key="2">
    <source>
        <dbReference type="Proteomes" id="UP000321893"/>
    </source>
</evidence>
<dbReference type="OrthoDB" id="9961698at2"/>
<organism evidence="1 2">
    <name type="scientific">Lentilactobacillus kefiri</name>
    <name type="common">Lactobacillus kefiri</name>
    <dbReference type="NCBI Taxonomy" id="33962"/>
    <lineage>
        <taxon>Bacteria</taxon>
        <taxon>Bacillati</taxon>
        <taxon>Bacillota</taxon>
        <taxon>Bacilli</taxon>
        <taxon>Lactobacillales</taxon>
        <taxon>Lactobacillaceae</taxon>
        <taxon>Lentilactobacillus</taxon>
    </lineage>
</organism>